<dbReference type="EMBL" id="BARU01017377">
    <property type="protein sequence ID" value="GAH59579.1"/>
    <property type="molecule type" value="Genomic_DNA"/>
</dbReference>
<sequence>MLKSILSVSLVLISIQSFSQDIAGFTVYAGDVDRIDCPVSVPLDQIMHNEDRGNIMLLEKAGNKEIPAGIVHQGRNLLHEDWLQTISHHS</sequence>
<reference evidence="1" key="1">
    <citation type="journal article" date="2014" name="Front. Microbiol.">
        <title>High frequency of phylogenetically diverse reductive dehalogenase-homologous genes in deep subseafloor sedimentary metagenomes.</title>
        <authorList>
            <person name="Kawai M."/>
            <person name="Futagami T."/>
            <person name="Toyoda A."/>
            <person name="Takaki Y."/>
            <person name="Nishi S."/>
            <person name="Hori S."/>
            <person name="Arai W."/>
            <person name="Tsubouchi T."/>
            <person name="Morono Y."/>
            <person name="Uchiyama I."/>
            <person name="Ito T."/>
            <person name="Fujiyama A."/>
            <person name="Inagaki F."/>
            <person name="Takami H."/>
        </authorList>
    </citation>
    <scope>NUCLEOTIDE SEQUENCE</scope>
    <source>
        <strain evidence="1">Expedition CK06-06</strain>
    </source>
</reference>
<organism evidence="1">
    <name type="scientific">marine sediment metagenome</name>
    <dbReference type="NCBI Taxonomy" id="412755"/>
    <lineage>
        <taxon>unclassified sequences</taxon>
        <taxon>metagenomes</taxon>
        <taxon>ecological metagenomes</taxon>
    </lineage>
</organism>
<accession>X1I0I5</accession>
<comment type="caution">
    <text evidence="1">The sequence shown here is derived from an EMBL/GenBank/DDBJ whole genome shotgun (WGS) entry which is preliminary data.</text>
</comment>
<gene>
    <name evidence="1" type="ORF">S03H2_28834</name>
</gene>
<proteinExistence type="predicted"/>
<dbReference type="AlphaFoldDB" id="X1I0I5"/>
<evidence type="ECO:0000313" key="1">
    <source>
        <dbReference type="EMBL" id="GAH59579.1"/>
    </source>
</evidence>
<name>X1I0I5_9ZZZZ</name>
<protein>
    <submittedName>
        <fullName evidence="1">Uncharacterized protein</fullName>
    </submittedName>
</protein>